<evidence type="ECO:0000313" key="3">
    <source>
        <dbReference type="Proteomes" id="UP000705867"/>
    </source>
</evidence>
<evidence type="ECO:0008006" key="4">
    <source>
        <dbReference type="Google" id="ProtNLM"/>
    </source>
</evidence>
<reference evidence="2" key="2">
    <citation type="submission" date="2021-08" db="EMBL/GenBank/DDBJ databases">
        <authorList>
            <person name="Dalcin Martins P."/>
        </authorList>
    </citation>
    <scope>NUCLEOTIDE SEQUENCE</scope>
    <source>
        <strain evidence="2">MAG_39</strain>
    </source>
</reference>
<feature type="region of interest" description="Disordered" evidence="1">
    <location>
        <begin position="164"/>
        <end position="237"/>
    </location>
</feature>
<organism evidence="2 3">
    <name type="scientific">Candidatus Nitrobium versatile</name>
    <dbReference type="NCBI Taxonomy" id="2884831"/>
    <lineage>
        <taxon>Bacteria</taxon>
        <taxon>Pseudomonadati</taxon>
        <taxon>Nitrospirota</taxon>
        <taxon>Nitrospiria</taxon>
        <taxon>Nitrospirales</taxon>
        <taxon>Nitrospiraceae</taxon>
        <taxon>Candidatus Nitrobium</taxon>
    </lineage>
</organism>
<dbReference type="AlphaFoldDB" id="A0A953J364"/>
<dbReference type="Proteomes" id="UP000705867">
    <property type="component" value="Unassembled WGS sequence"/>
</dbReference>
<dbReference type="EMBL" id="JAIOIV010000032">
    <property type="protein sequence ID" value="MBZ0155396.1"/>
    <property type="molecule type" value="Genomic_DNA"/>
</dbReference>
<feature type="compositionally biased region" description="Polar residues" evidence="1">
    <location>
        <begin position="213"/>
        <end position="229"/>
    </location>
</feature>
<evidence type="ECO:0000313" key="2">
    <source>
        <dbReference type="EMBL" id="MBZ0155396.1"/>
    </source>
</evidence>
<name>A0A953J364_9BACT</name>
<accession>A0A953J364</accession>
<evidence type="ECO:0000256" key="1">
    <source>
        <dbReference type="SAM" id="MobiDB-lite"/>
    </source>
</evidence>
<reference evidence="2" key="1">
    <citation type="journal article" date="2021" name="bioRxiv">
        <title>Unraveling nitrogen, sulfur and carbon metabolic pathways and microbial community transcriptional responses to substrate deprivation and toxicity stresses in a bioreactor mimicking anoxic brackish coastal sediment conditions.</title>
        <authorList>
            <person name="Martins P.D."/>
            <person name="Echeveste M.J."/>
            <person name="Arshad A."/>
            <person name="Kurth J."/>
            <person name="Ouboter H."/>
            <person name="Jetten M.S.M."/>
            <person name="Welte C.U."/>
        </authorList>
    </citation>
    <scope>NUCLEOTIDE SEQUENCE</scope>
    <source>
        <strain evidence="2">MAG_39</strain>
    </source>
</reference>
<comment type="caution">
    <text evidence="2">The sequence shown here is derived from an EMBL/GenBank/DDBJ whole genome shotgun (WGS) entry which is preliminary data.</text>
</comment>
<gene>
    <name evidence="2" type="ORF">K8I29_04170</name>
</gene>
<sequence length="237" mass="25977">MRALLRHINLLNILLLAAALFFAYYLLAPLFLASTAFKPLSLKKISSEEKDVPAAEEQRQAPSAMEYTVIAEQNVFHPERKIPVEKKDEKPLPQPEFSLYGTLVTDAVSLAYMEDRKAPRSTPGRGKRQTALKIGDSLSGYMVHEITHEKVVMVRGEDRIEVKVVSPANKKDRTETGTAASSPSPAPSHAGRMEEAPSSAPAASTRIERPARTVTQPQTPGVPRTSTPGSVGFRFTK</sequence>
<protein>
    <recommendedName>
        <fullName evidence="4">Type II secretion system protein GspC N-terminal domain-containing protein</fullName>
    </recommendedName>
</protein>
<proteinExistence type="predicted"/>